<evidence type="ECO:0000313" key="3">
    <source>
        <dbReference type="RefSeq" id="XP_065672096.1"/>
    </source>
</evidence>
<dbReference type="PANTHER" id="PTHR33395">
    <property type="entry name" value="TRANSCRIPTASE, PUTATIVE-RELATED-RELATED"/>
    <property type="match status" value="1"/>
</dbReference>
<sequence>MQNYWQKIYLTNPFDLLSAAKKSNALTHPKQSTSLGERRIHSSNGNQLLKPFSRSQHLTSSTFFNKASSSIKLSHLSCFYTNATSLNPIKLIELSLLAENNSFDIIFITETWFNDQSTPFLQNYNLYRSDRRNQIGGGVAIYINSKIISNKIEESLLHKDFIPYYSEQLWVELKLLNETLLLGCIYRPPSSGIEAFSEISSAIFHAKTLISTKKYNGIIIAGDFNFPEITWTSNSVFSSSKIGLSSSFVSLFQDCHLHQIVIVPTFKPANCPMTKTLDLIICDSSYRASEIKIGPPLGLSDQYHCTINWHYKLASSIKLSRFNSSKFIYKHGNYKKINKEFNNVDWSSIFKDLNVEQCYLLWLNKYNECCLQFIPRMPNKPSPKKQPWMTKELLSLIRLKKSLWARNVSSKWKITSLVGEYRKTRKFVKKLSHSSLKSFEIALANDKRNPKRLFSYINSKRSVINQISSMRVTCSSEIISSDKITIANSLNNQFQSVFSKEPSNDNLPRFDRRTNTILNSISFDTLAILMELSALDISKSLGVDNVSPHVLRFCSTSMSSPLTLIFQKSFDNSEIPSSWSKANVTPLFKKGSRIDPSNYRPISLTSIPCKIMERRQSCCI</sequence>
<dbReference type="Gene3D" id="3.60.10.10">
    <property type="entry name" value="Endonuclease/exonuclease/phosphatase"/>
    <property type="match status" value="1"/>
</dbReference>
<dbReference type="RefSeq" id="XP_065672096.1">
    <property type="nucleotide sequence ID" value="XM_065816024.1"/>
</dbReference>
<dbReference type="InterPro" id="IPR036691">
    <property type="entry name" value="Endo/exonu/phosph_ase_sf"/>
</dbReference>
<dbReference type="Pfam" id="PF03372">
    <property type="entry name" value="Exo_endo_phos"/>
    <property type="match status" value="1"/>
</dbReference>
<proteinExistence type="predicted"/>
<name>A0ABM4DCI9_HYDVU</name>
<dbReference type="Proteomes" id="UP001652625">
    <property type="component" value="Chromosome 13"/>
</dbReference>
<keyword evidence="2" id="KW-1185">Reference proteome</keyword>
<accession>A0ABM4DCI9</accession>
<evidence type="ECO:0000313" key="2">
    <source>
        <dbReference type="Proteomes" id="UP001652625"/>
    </source>
</evidence>
<reference evidence="3" key="1">
    <citation type="submission" date="2025-08" db="UniProtKB">
        <authorList>
            <consortium name="RefSeq"/>
        </authorList>
    </citation>
    <scope>IDENTIFICATION</scope>
</reference>
<feature type="domain" description="Endonuclease/exonuclease/phosphatase" evidence="1">
    <location>
        <begin position="96"/>
        <end position="301"/>
    </location>
</feature>
<dbReference type="PANTHER" id="PTHR33395:SF22">
    <property type="entry name" value="REVERSE TRANSCRIPTASE DOMAIN-CONTAINING PROTEIN"/>
    <property type="match status" value="1"/>
</dbReference>
<dbReference type="InterPro" id="IPR005135">
    <property type="entry name" value="Endo/exonuclease/phosphatase"/>
</dbReference>
<gene>
    <name evidence="3" type="primary">LOC136089924</name>
</gene>
<dbReference type="SUPFAM" id="SSF56219">
    <property type="entry name" value="DNase I-like"/>
    <property type="match status" value="1"/>
</dbReference>
<organism evidence="2 3">
    <name type="scientific">Hydra vulgaris</name>
    <name type="common">Hydra</name>
    <name type="synonym">Hydra attenuata</name>
    <dbReference type="NCBI Taxonomy" id="6087"/>
    <lineage>
        <taxon>Eukaryota</taxon>
        <taxon>Metazoa</taxon>
        <taxon>Cnidaria</taxon>
        <taxon>Hydrozoa</taxon>
        <taxon>Hydroidolina</taxon>
        <taxon>Anthoathecata</taxon>
        <taxon>Aplanulata</taxon>
        <taxon>Hydridae</taxon>
        <taxon>Hydra</taxon>
    </lineage>
</organism>
<protein>
    <submittedName>
        <fullName evidence="3">Uncharacterized protein LOC136089924</fullName>
    </submittedName>
</protein>
<evidence type="ECO:0000259" key="1">
    <source>
        <dbReference type="Pfam" id="PF03372"/>
    </source>
</evidence>
<dbReference type="GeneID" id="136089924"/>